<feature type="compositionally biased region" description="Pro residues" evidence="1">
    <location>
        <begin position="68"/>
        <end position="77"/>
    </location>
</feature>
<keyword evidence="3" id="KW-1185">Reference proteome</keyword>
<evidence type="ECO:0000313" key="3">
    <source>
        <dbReference type="Proteomes" id="UP000314294"/>
    </source>
</evidence>
<protein>
    <submittedName>
        <fullName evidence="2">Beta-soluble NSF attachment protein</fullName>
    </submittedName>
</protein>
<proteinExistence type="predicted"/>
<dbReference type="EMBL" id="SRLO01000286">
    <property type="protein sequence ID" value="TNN62809.1"/>
    <property type="molecule type" value="Genomic_DNA"/>
</dbReference>
<organism evidence="2 3">
    <name type="scientific">Liparis tanakae</name>
    <name type="common">Tanaka's snailfish</name>
    <dbReference type="NCBI Taxonomy" id="230148"/>
    <lineage>
        <taxon>Eukaryota</taxon>
        <taxon>Metazoa</taxon>
        <taxon>Chordata</taxon>
        <taxon>Craniata</taxon>
        <taxon>Vertebrata</taxon>
        <taxon>Euteleostomi</taxon>
        <taxon>Actinopterygii</taxon>
        <taxon>Neopterygii</taxon>
        <taxon>Teleostei</taxon>
        <taxon>Neoteleostei</taxon>
        <taxon>Acanthomorphata</taxon>
        <taxon>Eupercaria</taxon>
        <taxon>Perciformes</taxon>
        <taxon>Cottioidei</taxon>
        <taxon>Cottales</taxon>
        <taxon>Liparidae</taxon>
        <taxon>Liparis</taxon>
    </lineage>
</organism>
<name>A0A4Z2HAG7_9TELE</name>
<dbReference type="AlphaFoldDB" id="A0A4Z2HAG7"/>
<evidence type="ECO:0000256" key="1">
    <source>
        <dbReference type="SAM" id="MobiDB-lite"/>
    </source>
</evidence>
<sequence length="132" mass="14097">MAALHKDFEHDGVGIHGEARRCGGGRWRKVEEGGDEPRMTLSVSLAVEEEPAVSQHQHQQKASLSLSLPPPPPPPPLQLQLSVHCGTSARLCLSIPGFAMDNSGKEKEAMQLMAEADKKVKASGSFLGGMFG</sequence>
<comment type="caution">
    <text evidence="2">The sequence shown here is derived from an EMBL/GenBank/DDBJ whole genome shotgun (WGS) entry which is preliminary data.</text>
</comment>
<feature type="region of interest" description="Disordered" evidence="1">
    <location>
        <begin position="14"/>
        <end position="35"/>
    </location>
</feature>
<accession>A0A4Z2HAG7</accession>
<reference evidence="2 3" key="1">
    <citation type="submission" date="2019-03" db="EMBL/GenBank/DDBJ databases">
        <title>First draft genome of Liparis tanakae, snailfish: a comprehensive survey of snailfish specific genes.</title>
        <authorList>
            <person name="Kim W."/>
            <person name="Song I."/>
            <person name="Jeong J.-H."/>
            <person name="Kim D."/>
            <person name="Kim S."/>
            <person name="Ryu S."/>
            <person name="Song J.Y."/>
            <person name="Lee S.K."/>
        </authorList>
    </citation>
    <scope>NUCLEOTIDE SEQUENCE [LARGE SCALE GENOMIC DNA]</scope>
    <source>
        <tissue evidence="2">Muscle</tissue>
    </source>
</reference>
<dbReference type="Proteomes" id="UP000314294">
    <property type="component" value="Unassembled WGS sequence"/>
</dbReference>
<dbReference type="OrthoDB" id="8955904at2759"/>
<gene>
    <name evidence="2" type="primary">Napb_3</name>
    <name evidence="2" type="ORF">EYF80_027035</name>
</gene>
<evidence type="ECO:0000313" key="2">
    <source>
        <dbReference type="EMBL" id="TNN62809.1"/>
    </source>
</evidence>
<feature type="region of interest" description="Disordered" evidence="1">
    <location>
        <begin position="48"/>
        <end position="77"/>
    </location>
</feature>